<protein>
    <recommendedName>
        <fullName evidence="7">Lipase domain-containing protein</fullName>
    </recommendedName>
</protein>
<name>A0A8S0YUH5_ARCPL</name>
<dbReference type="InterPro" id="IPR013818">
    <property type="entry name" value="Lipase"/>
</dbReference>
<evidence type="ECO:0000313" key="10">
    <source>
        <dbReference type="Proteomes" id="UP000494106"/>
    </source>
</evidence>
<dbReference type="EMBL" id="CADEBD010000337">
    <property type="protein sequence ID" value="CAB3247808.1"/>
    <property type="molecule type" value="Genomic_DNA"/>
</dbReference>
<dbReference type="PANTHER" id="PTHR11610:SF177">
    <property type="entry name" value="IP13478P-RELATED"/>
    <property type="match status" value="1"/>
</dbReference>
<gene>
    <name evidence="9" type="ORF">APLA_LOCUS12124</name>
    <name evidence="8" type="ORF">APLA_LOCUS1665</name>
</gene>
<evidence type="ECO:0000256" key="6">
    <source>
        <dbReference type="SAM" id="SignalP"/>
    </source>
</evidence>
<reference evidence="10 11" key="1">
    <citation type="submission" date="2020-04" db="EMBL/GenBank/DDBJ databases">
        <authorList>
            <person name="Wallbank WR R."/>
            <person name="Pardo Diaz C."/>
            <person name="Kozak K."/>
            <person name="Martin S."/>
            <person name="Jiggins C."/>
            <person name="Moest M."/>
            <person name="Warren A I."/>
            <person name="Byers J.R.P. K."/>
            <person name="Montejo-Kovacevich G."/>
            <person name="Yen C E."/>
        </authorList>
    </citation>
    <scope>NUCLEOTIDE SEQUENCE [LARGE SCALE GENOMIC DNA]</scope>
</reference>
<comment type="similarity">
    <text evidence="2 4">Belongs to the AB hydrolase superfamily. Lipase family.</text>
</comment>
<evidence type="ECO:0000256" key="3">
    <source>
        <dbReference type="ARBA" id="ARBA00022525"/>
    </source>
</evidence>
<dbReference type="PRINTS" id="PR00821">
    <property type="entry name" value="TAGLIPASE"/>
</dbReference>
<dbReference type="Proteomes" id="UP000494256">
    <property type="component" value="Unassembled WGS sequence"/>
</dbReference>
<dbReference type="GO" id="GO:0017171">
    <property type="term" value="F:serine hydrolase activity"/>
    <property type="evidence" value="ECO:0007669"/>
    <property type="project" value="TreeGrafter"/>
</dbReference>
<dbReference type="GO" id="GO:0016298">
    <property type="term" value="F:lipase activity"/>
    <property type="evidence" value="ECO:0007669"/>
    <property type="project" value="InterPro"/>
</dbReference>
<evidence type="ECO:0000256" key="4">
    <source>
        <dbReference type="RuleBase" id="RU004262"/>
    </source>
</evidence>
<evidence type="ECO:0000256" key="2">
    <source>
        <dbReference type="ARBA" id="ARBA00010701"/>
    </source>
</evidence>
<keyword evidence="6" id="KW-0732">Signal</keyword>
<comment type="subcellular location">
    <subcellularLocation>
        <location evidence="1">Secreted</location>
    </subcellularLocation>
</comment>
<dbReference type="GO" id="GO:0016042">
    <property type="term" value="P:lipid catabolic process"/>
    <property type="evidence" value="ECO:0007669"/>
    <property type="project" value="TreeGrafter"/>
</dbReference>
<feature type="chain" id="PRO_5036272850" description="Lipase domain-containing protein" evidence="6">
    <location>
        <begin position="18"/>
        <end position="323"/>
    </location>
</feature>
<organism evidence="8 10">
    <name type="scientific">Arctia plantaginis</name>
    <name type="common">Wood tiger moth</name>
    <name type="synonym">Phalaena plantaginis</name>
    <dbReference type="NCBI Taxonomy" id="874455"/>
    <lineage>
        <taxon>Eukaryota</taxon>
        <taxon>Metazoa</taxon>
        <taxon>Ecdysozoa</taxon>
        <taxon>Arthropoda</taxon>
        <taxon>Hexapoda</taxon>
        <taxon>Insecta</taxon>
        <taxon>Pterygota</taxon>
        <taxon>Neoptera</taxon>
        <taxon>Endopterygota</taxon>
        <taxon>Lepidoptera</taxon>
        <taxon>Glossata</taxon>
        <taxon>Ditrysia</taxon>
        <taxon>Noctuoidea</taxon>
        <taxon>Erebidae</taxon>
        <taxon>Arctiinae</taxon>
        <taxon>Arctia</taxon>
    </lineage>
</organism>
<evidence type="ECO:0000313" key="11">
    <source>
        <dbReference type="Proteomes" id="UP000494256"/>
    </source>
</evidence>
<keyword evidence="3" id="KW-0964">Secreted</keyword>
<keyword evidence="10" id="KW-1185">Reference proteome</keyword>
<dbReference type="EMBL" id="CADEBC010000135">
    <property type="protein sequence ID" value="CAB3223460.1"/>
    <property type="molecule type" value="Genomic_DNA"/>
</dbReference>
<dbReference type="AlphaFoldDB" id="A0A8S0YUH5"/>
<dbReference type="OrthoDB" id="199913at2759"/>
<evidence type="ECO:0000313" key="8">
    <source>
        <dbReference type="EMBL" id="CAB3223460.1"/>
    </source>
</evidence>
<feature type="region of interest" description="Disordered" evidence="5">
    <location>
        <begin position="304"/>
        <end position="323"/>
    </location>
</feature>
<dbReference type="Pfam" id="PF00151">
    <property type="entry name" value="Lipase"/>
    <property type="match status" value="1"/>
</dbReference>
<dbReference type="SUPFAM" id="SSF53474">
    <property type="entry name" value="alpha/beta-Hydrolases"/>
    <property type="match status" value="1"/>
</dbReference>
<evidence type="ECO:0000259" key="7">
    <source>
        <dbReference type="Pfam" id="PF00151"/>
    </source>
</evidence>
<evidence type="ECO:0000256" key="1">
    <source>
        <dbReference type="ARBA" id="ARBA00004613"/>
    </source>
</evidence>
<accession>A0A8S0YUH5</accession>
<comment type="caution">
    <text evidence="8">The sequence shown here is derived from an EMBL/GenBank/DDBJ whole genome shotgun (WGS) entry which is preliminary data.</text>
</comment>
<dbReference type="CDD" id="cd00707">
    <property type="entry name" value="Pancreat_lipase_like"/>
    <property type="match status" value="1"/>
</dbReference>
<sequence>MFLILLVFCLPLRPALITNSCIEPPLECPNINITFWLYTKANDRQPFQILVNDSKSIETAPWVVNAPIKILIHGYTGYKDFSPNTEIRPAYMECCNYNIISVDYNPLAREPCYIEASHNTKLVGKCTAQLIDELVTKYHFPLKLFHVIGFSLGGQAAGFVGQNVRSGKLYRISGLDPALPLFVTKHLDEKLDKTDAIFVDVLHTNALGRGKLEDSGHVDFYANGGSIQPGCRSSRQKTLSSCSHARAPIYYAESITSKEGFYGTKCHSWIAYIIGWCELHHPDEEELFGEYVSREARGQYFFNTNAEPPYARGPNSRTSKKNH</sequence>
<dbReference type="FunFam" id="3.40.50.1820:FF:000076">
    <property type="entry name" value="phospholipase A1"/>
    <property type="match status" value="1"/>
</dbReference>
<dbReference type="InterPro" id="IPR029058">
    <property type="entry name" value="AB_hydrolase_fold"/>
</dbReference>
<feature type="signal peptide" evidence="6">
    <location>
        <begin position="1"/>
        <end position="17"/>
    </location>
</feature>
<dbReference type="InterPro" id="IPR033906">
    <property type="entry name" value="Lipase_N"/>
</dbReference>
<evidence type="ECO:0000256" key="5">
    <source>
        <dbReference type="SAM" id="MobiDB-lite"/>
    </source>
</evidence>
<dbReference type="GO" id="GO:0005615">
    <property type="term" value="C:extracellular space"/>
    <property type="evidence" value="ECO:0007669"/>
    <property type="project" value="TreeGrafter"/>
</dbReference>
<dbReference type="Gene3D" id="3.40.50.1820">
    <property type="entry name" value="alpha/beta hydrolase"/>
    <property type="match status" value="1"/>
</dbReference>
<dbReference type="Proteomes" id="UP000494106">
    <property type="component" value="Unassembled WGS sequence"/>
</dbReference>
<evidence type="ECO:0000313" key="9">
    <source>
        <dbReference type="EMBL" id="CAB3247808.1"/>
    </source>
</evidence>
<dbReference type="PANTHER" id="PTHR11610">
    <property type="entry name" value="LIPASE"/>
    <property type="match status" value="1"/>
</dbReference>
<proteinExistence type="inferred from homology"/>
<feature type="domain" description="Lipase" evidence="7">
    <location>
        <begin position="25"/>
        <end position="310"/>
    </location>
</feature>
<dbReference type="InterPro" id="IPR000734">
    <property type="entry name" value="TAG_lipase"/>
</dbReference>